<evidence type="ECO:0000256" key="2">
    <source>
        <dbReference type="RuleBase" id="RU003860"/>
    </source>
</evidence>
<dbReference type="OrthoDB" id="9796738at2"/>
<dbReference type="InterPro" id="IPR036065">
    <property type="entry name" value="BolA-like_sf"/>
</dbReference>
<accession>A0A1U7IG78</accession>
<dbReference type="AlphaFoldDB" id="A0A1U7IG78"/>
<comment type="similarity">
    <text evidence="1 2">Belongs to the BolA/IbaG family.</text>
</comment>
<dbReference type="InterPro" id="IPR050961">
    <property type="entry name" value="BolA/IbaG_stress_morph_reg"/>
</dbReference>
<sequence>MISPDQVKAMIVAEMPDAQVEVQDLTGGGDHYQVSVVSAMFAGKGLVQQHQMVYGALKQAMSSEAIHALALKTSTPNS</sequence>
<evidence type="ECO:0000313" key="3">
    <source>
        <dbReference type="EMBL" id="OKH36017.1"/>
    </source>
</evidence>
<dbReference type="STRING" id="454136.NIES2119_18660"/>
<dbReference type="InterPro" id="IPR002634">
    <property type="entry name" value="BolA"/>
</dbReference>
<gene>
    <name evidence="3" type="ORF">NIES2119_18660</name>
</gene>
<dbReference type="PIRSF" id="PIRSF003113">
    <property type="entry name" value="BolA"/>
    <property type="match status" value="1"/>
</dbReference>
<organism evidence="3 4">
    <name type="scientific">[Phormidium ambiguum] IAM M-71</name>
    <dbReference type="NCBI Taxonomy" id="454136"/>
    <lineage>
        <taxon>Bacteria</taxon>
        <taxon>Bacillati</taxon>
        <taxon>Cyanobacteriota</taxon>
        <taxon>Cyanophyceae</taxon>
        <taxon>Oscillatoriophycideae</taxon>
        <taxon>Aerosakkonematales</taxon>
        <taxon>Aerosakkonemataceae</taxon>
        <taxon>Floridanema</taxon>
    </lineage>
</organism>
<protein>
    <recommendedName>
        <fullName evidence="5">BolA family transcriptional regulator</fullName>
    </recommendedName>
</protein>
<dbReference type="PANTHER" id="PTHR46229">
    <property type="entry name" value="BOLA TRANSCRIPTION REGULATOR"/>
    <property type="match status" value="1"/>
</dbReference>
<dbReference type="EMBL" id="MRCE01000018">
    <property type="protein sequence ID" value="OKH36017.1"/>
    <property type="molecule type" value="Genomic_DNA"/>
</dbReference>
<comment type="caution">
    <text evidence="3">The sequence shown here is derived from an EMBL/GenBank/DDBJ whole genome shotgun (WGS) entry which is preliminary data.</text>
</comment>
<dbReference type="Proteomes" id="UP000185860">
    <property type="component" value="Unassembled WGS sequence"/>
</dbReference>
<reference evidence="3 4" key="1">
    <citation type="submission" date="2016-11" db="EMBL/GenBank/DDBJ databases">
        <title>Draft Genome Sequences of Nine Cyanobacterial Strains from Diverse Habitats.</title>
        <authorList>
            <person name="Zhu T."/>
            <person name="Hou S."/>
            <person name="Lu X."/>
            <person name="Hess W.R."/>
        </authorList>
    </citation>
    <scope>NUCLEOTIDE SEQUENCE [LARGE SCALE GENOMIC DNA]</scope>
    <source>
        <strain evidence="3 4">IAM M-71</strain>
    </source>
</reference>
<dbReference type="Gene3D" id="3.30.300.90">
    <property type="entry name" value="BolA-like"/>
    <property type="match status" value="1"/>
</dbReference>
<dbReference type="Pfam" id="PF01722">
    <property type="entry name" value="BolA"/>
    <property type="match status" value="1"/>
</dbReference>
<evidence type="ECO:0008006" key="5">
    <source>
        <dbReference type="Google" id="ProtNLM"/>
    </source>
</evidence>
<dbReference type="PANTHER" id="PTHR46229:SF2">
    <property type="entry name" value="BOLA-LIKE PROTEIN 1"/>
    <property type="match status" value="1"/>
</dbReference>
<dbReference type="RefSeq" id="WP_073595012.1">
    <property type="nucleotide sequence ID" value="NZ_MRCE01000018.1"/>
</dbReference>
<name>A0A1U7IG78_9CYAN</name>
<evidence type="ECO:0000313" key="4">
    <source>
        <dbReference type="Proteomes" id="UP000185860"/>
    </source>
</evidence>
<evidence type="ECO:0000256" key="1">
    <source>
        <dbReference type="ARBA" id="ARBA00005578"/>
    </source>
</evidence>
<proteinExistence type="inferred from homology"/>
<dbReference type="SUPFAM" id="SSF82657">
    <property type="entry name" value="BolA-like"/>
    <property type="match status" value="1"/>
</dbReference>